<evidence type="ECO:0000256" key="1">
    <source>
        <dbReference type="ARBA" id="ARBA00004123"/>
    </source>
</evidence>
<dbReference type="GO" id="GO:0005681">
    <property type="term" value="C:spliceosomal complex"/>
    <property type="evidence" value="ECO:0007669"/>
    <property type="project" value="UniProtKB-KW"/>
</dbReference>
<dbReference type="FunCoup" id="I2H5J2">
    <property type="interactions" value="163"/>
</dbReference>
<dbReference type="HOGENOM" id="CLU_1147968_0_0_1"/>
<protein>
    <recommendedName>
        <fullName evidence="7">Pre-mRNA-splicing factor 38</fullName>
    </recommendedName>
</protein>
<sequence length="225" mass="26001">MRMSKEFFVESQVSSKQLNHQSVSLVIPRLTRDKIHSALYYKVNLQDPSMRGNTLLGLNNVIIRDLGTLNNESINKKNVLGGVEFKCILMKLVELRPTIEQLDIILEISDATGEFNNKYIIALILVYLRIQYYYANETSDEAKRFKALFQQYINDYRKMKAISLNIDCWSQSQIITVELIHMDELVHWLSAKDNIWGIPLGKCSWCNILEDFSSDTSSDYDSDSD</sequence>
<evidence type="ECO:0000256" key="7">
    <source>
        <dbReference type="RuleBase" id="RU367025"/>
    </source>
</evidence>
<proteinExistence type="inferred from homology"/>
<dbReference type="eggNOG" id="ENOG502RXT7">
    <property type="taxonomic scope" value="Eukaryota"/>
</dbReference>
<keyword evidence="5 7" id="KW-0508">mRNA splicing</keyword>
<comment type="function">
    <text evidence="7">Required for pre-mRNA splicing.</text>
</comment>
<keyword evidence="3 7" id="KW-0507">mRNA processing</keyword>
<dbReference type="KEGG" id="tbl:TBLA_0F01010"/>
<dbReference type="PANTHER" id="PTHR23142">
    <property type="entry name" value="PRE-MRNA-SPLICING FACTOR 38A-RELATED"/>
    <property type="match status" value="1"/>
</dbReference>
<evidence type="ECO:0000256" key="2">
    <source>
        <dbReference type="ARBA" id="ARBA00006164"/>
    </source>
</evidence>
<evidence type="ECO:0000256" key="4">
    <source>
        <dbReference type="ARBA" id="ARBA00022728"/>
    </source>
</evidence>
<evidence type="ECO:0000313" key="9">
    <source>
        <dbReference type="Proteomes" id="UP000002866"/>
    </source>
</evidence>
<comment type="subcellular location">
    <subcellularLocation>
        <location evidence="1 7">Nucleus</location>
    </subcellularLocation>
</comment>
<evidence type="ECO:0000256" key="5">
    <source>
        <dbReference type="ARBA" id="ARBA00023187"/>
    </source>
</evidence>
<dbReference type="OrthoDB" id="190958at2759"/>
<dbReference type="STRING" id="1071380.I2H5J2"/>
<evidence type="ECO:0000256" key="6">
    <source>
        <dbReference type="ARBA" id="ARBA00023242"/>
    </source>
</evidence>
<dbReference type="GO" id="GO:0000388">
    <property type="term" value="P:spliceosome conformational change to release U4 (or U4atac) and U1 (or U11)"/>
    <property type="evidence" value="ECO:0007669"/>
    <property type="project" value="EnsemblFungi"/>
</dbReference>
<dbReference type="InterPro" id="IPR005037">
    <property type="entry name" value="PRP38"/>
</dbReference>
<dbReference type="Proteomes" id="UP000002866">
    <property type="component" value="Chromosome 6"/>
</dbReference>
<dbReference type="Pfam" id="PF03371">
    <property type="entry name" value="PRP38"/>
    <property type="match status" value="1"/>
</dbReference>
<dbReference type="OMA" id="FKCLLMK"/>
<gene>
    <name evidence="8" type="primary">TBLA0F01010</name>
    <name evidence="8" type="ORF">TBLA_0F01010</name>
</gene>
<evidence type="ECO:0000256" key="3">
    <source>
        <dbReference type="ARBA" id="ARBA00022664"/>
    </source>
</evidence>
<accession>I2H5J2</accession>
<dbReference type="RefSeq" id="XP_004181163.1">
    <property type="nucleotide sequence ID" value="XM_004181115.1"/>
</dbReference>
<dbReference type="AlphaFoldDB" id="I2H5J2"/>
<dbReference type="InParanoid" id="I2H5J2"/>
<name>I2H5J2_HENB6</name>
<dbReference type="EMBL" id="HE806321">
    <property type="protein sequence ID" value="CCH61644.1"/>
    <property type="molecule type" value="Genomic_DNA"/>
</dbReference>
<keyword evidence="6 7" id="KW-0539">Nucleus</keyword>
<dbReference type="GO" id="GO:0046540">
    <property type="term" value="C:U4/U6 x U5 tri-snRNP complex"/>
    <property type="evidence" value="ECO:0007669"/>
    <property type="project" value="EnsemblFungi"/>
</dbReference>
<evidence type="ECO:0000313" key="8">
    <source>
        <dbReference type="EMBL" id="CCH61644.1"/>
    </source>
</evidence>
<dbReference type="GeneID" id="14496753"/>
<organism evidence="8 9">
    <name type="scientific">Henningerozyma blattae (strain ATCC 34711 / CBS 6284 / DSM 70876 / NBRC 10599 / NRRL Y-10934 / UCD 77-7)</name>
    <name type="common">Yeast</name>
    <name type="synonym">Tetrapisispora blattae</name>
    <dbReference type="NCBI Taxonomy" id="1071380"/>
    <lineage>
        <taxon>Eukaryota</taxon>
        <taxon>Fungi</taxon>
        <taxon>Dikarya</taxon>
        <taxon>Ascomycota</taxon>
        <taxon>Saccharomycotina</taxon>
        <taxon>Saccharomycetes</taxon>
        <taxon>Saccharomycetales</taxon>
        <taxon>Saccharomycetaceae</taxon>
        <taxon>Henningerozyma</taxon>
    </lineage>
</organism>
<keyword evidence="4 7" id="KW-0747">Spliceosome</keyword>
<reference evidence="8 9" key="1">
    <citation type="journal article" date="2011" name="Proc. Natl. Acad. Sci. U.S.A.">
        <title>Evolutionary erosion of yeast sex chromosomes by mating-type switching accidents.</title>
        <authorList>
            <person name="Gordon J.L."/>
            <person name="Armisen D."/>
            <person name="Proux-Wera E."/>
            <person name="Oheigeartaigh S.S."/>
            <person name="Byrne K.P."/>
            <person name="Wolfe K.H."/>
        </authorList>
    </citation>
    <scope>NUCLEOTIDE SEQUENCE [LARGE SCALE GENOMIC DNA]</scope>
    <source>
        <strain evidence="9">ATCC 34711 / CBS 6284 / DSM 70876 / NBRC 10599 / NRRL Y-10934 / UCD 77-7</strain>
    </source>
</reference>
<keyword evidence="9" id="KW-1185">Reference proteome</keyword>
<comment type="similarity">
    <text evidence="2 7">Belongs to the PRP38 family.</text>
</comment>